<evidence type="ECO:0000313" key="1">
    <source>
        <dbReference type="EMBL" id="KKM81545.1"/>
    </source>
</evidence>
<comment type="caution">
    <text evidence="1">The sequence shown here is derived from an EMBL/GenBank/DDBJ whole genome shotgun (WGS) entry which is preliminary data.</text>
</comment>
<sequence>MNVKILREVNLNMSKENMMKETAKKLRNEILKGNYDEKQILTLLLSYVIETIDNTIKDKDDKRLYS</sequence>
<dbReference type="AlphaFoldDB" id="A0A0F9MY53"/>
<gene>
    <name evidence="1" type="ORF">LCGC14_1328680</name>
</gene>
<organism evidence="1">
    <name type="scientific">marine sediment metagenome</name>
    <dbReference type="NCBI Taxonomy" id="412755"/>
    <lineage>
        <taxon>unclassified sequences</taxon>
        <taxon>metagenomes</taxon>
        <taxon>ecological metagenomes</taxon>
    </lineage>
</organism>
<name>A0A0F9MY53_9ZZZZ</name>
<accession>A0A0F9MY53</accession>
<protein>
    <submittedName>
        <fullName evidence="1">Uncharacterized protein</fullName>
    </submittedName>
</protein>
<proteinExistence type="predicted"/>
<dbReference type="EMBL" id="LAZR01008004">
    <property type="protein sequence ID" value="KKM81545.1"/>
    <property type="molecule type" value="Genomic_DNA"/>
</dbReference>
<reference evidence="1" key="1">
    <citation type="journal article" date="2015" name="Nature">
        <title>Complex archaea that bridge the gap between prokaryotes and eukaryotes.</title>
        <authorList>
            <person name="Spang A."/>
            <person name="Saw J.H."/>
            <person name="Jorgensen S.L."/>
            <person name="Zaremba-Niedzwiedzka K."/>
            <person name="Martijn J."/>
            <person name="Lind A.E."/>
            <person name="van Eijk R."/>
            <person name="Schleper C."/>
            <person name="Guy L."/>
            <person name="Ettema T.J."/>
        </authorList>
    </citation>
    <scope>NUCLEOTIDE SEQUENCE</scope>
</reference>